<proteinExistence type="predicted"/>
<evidence type="ECO:0000313" key="1">
    <source>
        <dbReference type="EMBL" id="GAA0289465.1"/>
    </source>
</evidence>
<protein>
    <submittedName>
        <fullName evidence="1">Uncharacterized protein</fullName>
    </submittedName>
</protein>
<reference evidence="1 2" key="1">
    <citation type="journal article" date="2019" name="Int. J. Syst. Evol. Microbiol.">
        <title>The Global Catalogue of Microorganisms (GCM) 10K type strain sequencing project: providing services to taxonomists for standard genome sequencing and annotation.</title>
        <authorList>
            <consortium name="The Broad Institute Genomics Platform"/>
            <consortium name="The Broad Institute Genome Sequencing Center for Infectious Disease"/>
            <person name="Wu L."/>
            <person name="Ma J."/>
        </authorList>
    </citation>
    <scope>NUCLEOTIDE SEQUENCE [LARGE SCALE GENOMIC DNA]</scope>
    <source>
        <strain evidence="1 2">JCM 4505</strain>
    </source>
</reference>
<comment type="caution">
    <text evidence="1">The sequence shown here is derived from an EMBL/GenBank/DDBJ whole genome shotgun (WGS) entry which is preliminary data.</text>
</comment>
<dbReference type="Proteomes" id="UP001501867">
    <property type="component" value="Unassembled WGS sequence"/>
</dbReference>
<accession>A0ABN0VDT5</accession>
<keyword evidence="2" id="KW-1185">Reference proteome</keyword>
<sequence>MSTRNLVVESLLTRIARREDPWQAEKELKELGPEGIAGLVDIRRGGPGVLRRPALRALAVLGAGAALAERDRRALERLVRIKLPDDRPLDHLCPFVWIAVPAAAYEGVFEALGLHDPVPATMALGMSAVEHDTAVVTGPDGGERTVLRAFVTPEFAGWRMVFGGPVDTCAEEEVLARVSAHCGQAHYYFRDGYDDAHAWAIAEGGRVLRSFQTYREPAWTGEPMPWETPWTEDEDAEPGLYEPNASLESNANEVADALTVDPERIDEDTPMSGHGWLAFTAPGVGNPPFPGVLDI</sequence>
<dbReference type="EMBL" id="BAAABV010000015">
    <property type="protein sequence ID" value="GAA0289465.1"/>
    <property type="molecule type" value="Genomic_DNA"/>
</dbReference>
<dbReference type="RefSeq" id="WP_344158427.1">
    <property type="nucleotide sequence ID" value="NZ_BAAABV010000015.1"/>
</dbReference>
<evidence type="ECO:0000313" key="2">
    <source>
        <dbReference type="Proteomes" id="UP001501867"/>
    </source>
</evidence>
<gene>
    <name evidence="1" type="ORF">GCM10010302_29800</name>
</gene>
<organism evidence="1 2">
    <name type="scientific">Streptomyces polychromogenes</name>
    <dbReference type="NCBI Taxonomy" id="67342"/>
    <lineage>
        <taxon>Bacteria</taxon>
        <taxon>Bacillati</taxon>
        <taxon>Actinomycetota</taxon>
        <taxon>Actinomycetes</taxon>
        <taxon>Kitasatosporales</taxon>
        <taxon>Streptomycetaceae</taxon>
        <taxon>Streptomyces</taxon>
    </lineage>
</organism>
<name>A0ABN0VDT5_9ACTN</name>